<dbReference type="Pfam" id="PF05168">
    <property type="entry name" value="HEPN"/>
    <property type="match status" value="1"/>
</dbReference>
<accession>A0A2H0YU82</accession>
<evidence type="ECO:0000313" key="3">
    <source>
        <dbReference type="Proteomes" id="UP000231542"/>
    </source>
</evidence>
<dbReference type="InterPro" id="IPR007842">
    <property type="entry name" value="HEPN_dom"/>
</dbReference>
<protein>
    <recommendedName>
        <fullName evidence="1">HEPN domain-containing protein</fullName>
    </recommendedName>
</protein>
<proteinExistence type="predicted"/>
<dbReference type="Proteomes" id="UP000231542">
    <property type="component" value="Unassembled WGS sequence"/>
</dbReference>
<feature type="domain" description="HEPN" evidence="1">
    <location>
        <begin position="18"/>
        <end position="129"/>
    </location>
</feature>
<dbReference type="Gene3D" id="1.20.120.330">
    <property type="entry name" value="Nucleotidyltransferases domain 2"/>
    <property type="match status" value="1"/>
</dbReference>
<evidence type="ECO:0000259" key="1">
    <source>
        <dbReference type="Pfam" id="PF05168"/>
    </source>
</evidence>
<comment type="caution">
    <text evidence="2">The sequence shown here is derived from an EMBL/GenBank/DDBJ whole genome shotgun (WGS) entry which is preliminary data.</text>
</comment>
<reference evidence="2 3" key="1">
    <citation type="submission" date="2017-09" db="EMBL/GenBank/DDBJ databases">
        <title>Depth-based differentiation of microbial function through sediment-hosted aquifers and enrichment of novel symbionts in the deep terrestrial subsurface.</title>
        <authorList>
            <person name="Probst A.J."/>
            <person name="Ladd B."/>
            <person name="Jarett J.K."/>
            <person name="Geller-Mcgrath D.E."/>
            <person name="Sieber C.M."/>
            <person name="Emerson J.B."/>
            <person name="Anantharaman K."/>
            <person name="Thomas B.C."/>
            <person name="Malmstrom R."/>
            <person name="Stieglmeier M."/>
            <person name="Klingl A."/>
            <person name="Woyke T."/>
            <person name="Ryan C.M."/>
            <person name="Banfield J.F."/>
        </authorList>
    </citation>
    <scope>NUCLEOTIDE SEQUENCE [LARGE SCALE GENOMIC DNA]</scope>
    <source>
        <strain evidence="2">CG08_land_8_20_14_0_20_40_16</strain>
    </source>
</reference>
<dbReference type="EMBL" id="PEXU01000061">
    <property type="protein sequence ID" value="PIS42047.1"/>
    <property type="molecule type" value="Genomic_DNA"/>
</dbReference>
<evidence type="ECO:0000313" key="2">
    <source>
        <dbReference type="EMBL" id="PIS42047.1"/>
    </source>
</evidence>
<dbReference type="AlphaFoldDB" id="A0A2H0YU82"/>
<organism evidence="2 3">
    <name type="scientific">Candidatus Kerfeldbacteria bacterium CG08_land_8_20_14_0_20_40_16</name>
    <dbReference type="NCBI Taxonomy" id="2014244"/>
    <lineage>
        <taxon>Bacteria</taxon>
        <taxon>Candidatus Kerfeldiibacteriota</taxon>
    </lineage>
</organism>
<name>A0A2H0YU82_9BACT</name>
<gene>
    <name evidence="2" type="ORF">COT24_05645</name>
</gene>
<sequence>MKRFKTQDISFSNIVKFFNSAVKKFSKAKRVLSLDEETAYQMFYEAMLKASLALMLSYGIRPRSLPGHHVNIIEFNAKKLGPQYDQIMNTFDKMRRKRNRVIYEADMEITESEAKNARKTAEKYLLIIKKHINSNNPQLNLKF</sequence>